<evidence type="ECO:0000313" key="2">
    <source>
        <dbReference type="Proteomes" id="UP000225997"/>
    </source>
</evidence>
<dbReference type="Pfam" id="PF00583">
    <property type="entry name" value="Acetyltransf_1"/>
    <property type="match status" value="1"/>
</dbReference>
<dbReference type="FunFam" id="3.40.630.30:FF:000082">
    <property type="entry name" value="Acetyltransferase, GNAT family"/>
    <property type="match status" value="1"/>
</dbReference>
<comment type="caution">
    <text evidence="1">The sequence shown here is derived from an EMBL/GenBank/DDBJ whole genome shotgun (WGS) entry which is preliminary data.</text>
</comment>
<dbReference type="PROSITE" id="PS51186">
    <property type="entry name" value="GNAT"/>
    <property type="match status" value="1"/>
</dbReference>
<dbReference type="Gene3D" id="3.40.630.30">
    <property type="match status" value="1"/>
</dbReference>
<proteinExistence type="predicted"/>
<dbReference type="InterPro" id="IPR016181">
    <property type="entry name" value="Acyl_CoA_acyltransferase"/>
</dbReference>
<keyword evidence="1" id="KW-0808">Transferase</keyword>
<evidence type="ECO:0000313" key="1">
    <source>
        <dbReference type="EMBL" id="PHD70234.1"/>
    </source>
</evidence>
<dbReference type="RefSeq" id="WP_100061033.1">
    <property type="nucleotide sequence ID" value="NZ_NUSQ01000053.1"/>
</dbReference>
<gene>
    <name evidence="1" type="ORF">COF40_12145</name>
</gene>
<organism evidence="1 2">
    <name type="scientific">Bacillus toyonensis</name>
    <dbReference type="NCBI Taxonomy" id="155322"/>
    <lineage>
        <taxon>Bacteria</taxon>
        <taxon>Bacillati</taxon>
        <taxon>Bacillota</taxon>
        <taxon>Bacilli</taxon>
        <taxon>Bacillales</taxon>
        <taxon>Bacillaceae</taxon>
        <taxon>Bacillus</taxon>
        <taxon>Bacillus cereus group</taxon>
    </lineage>
</organism>
<protein>
    <submittedName>
        <fullName evidence="1">GNAT family N-acetyltransferase</fullName>
    </submittedName>
</protein>
<dbReference type="InterPro" id="IPR000182">
    <property type="entry name" value="GNAT_dom"/>
</dbReference>
<dbReference type="EMBL" id="NUSQ01000053">
    <property type="protein sequence ID" value="PHD70234.1"/>
    <property type="molecule type" value="Genomic_DNA"/>
</dbReference>
<dbReference type="CDD" id="cd04301">
    <property type="entry name" value="NAT_SF"/>
    <property type="match status" value="1"/>
</dbReference>
<dbReference type="SUPFAM" id="SSF55729">
    <property type="entry name" value="Acyl-CoA N-acyltransferases (Nat)"/>
    <property type="match status" value="1"/>
</dbReference>
<sequence length="162" mass="18567">MGNGAYKKITPTMKETIRMFMCENWGSSLMVSRGKGHQLEELPGFVAFSDDRIIGIITYEVTGNLCEIVSLDSFEERKGIGTKLVDSVLQVAQEGQCQGVWLITTNDNMNALRFYQKRNFMMTNLYVNAVEEARKIKQEIPHIGYDNIPILHEIQLEYRLLK</sequence>
<dbReference type="AlphaFoldDB" id="A0A2C4QGU3"/>
<dbReference type="Proteomes" id="UP000225997">
    <property type="component" value="Unassembled WGS sequence"/>
</dbReference>
<reference evidence="1 2" key="1">
    <citation type="submission" date="2017-09" db="EMBL/GenBank/DDBJ databases">
        <title>Large-scale bioinformatics analysis of Bacillus genomes uncovers conserved roles of natural products in bacterial physiology.</title>
        <authorList>
            <consortium name="Agbiome Team Llc"/>
            <person name="Bleich R.M."/>
            <person name="Grubbs K.J."/>
            <person name="Santa Maria K.C."/>
            <person name="Allen S.E."/>
            <person name="Farag S."/>
            <person name="Shank E.A."/>
            <person name="Bowers A."/>
        </authorList>
    </citation>
    <scope>NUCLEOTIDE SEQUENCE [LARGE SCALE GENOMIC DNA]</scope>
    <source>
        <strain evidence="1 2">AFS044250</strain>
    </source>
</reference>
<accession>A0A2C4QGU3</accession>
<name>A0A2C4QGU3_9BACI</name>
<dbReference type="GO" id="GO:0016747">
    <property type="term" value="F:acyltransferase activity, transferring groups other than amino-acyl groups"/>
    <property type="evidence" value="ECO:0007669"/>
    <property type="project" value="InterPro"/>
</dbReference>